<dbReference type="EMBL" id="DRLI01000042">
    <property type="protein sequence ID" value="HHM01562.1"/>
    <property type="molecule type" value="Genomic_DNA"/>
</dbReference>
<dbReference type="PROSITE" id="PS51186">
    <property type="entry name" value="GNAT"/>
    <property type="match status" value="1"/>
</dbReference>
<dbReference type="PANTHER" id="PTHR43792">
    <property type="entry name" value="GNAT FAMILY, PUTATIVE (AFU_ORTHOLOGUE AFUA_3G00765)-RELATED-RELATED"/>
    <property type="match status" value="1"/>
</dbReference>
<dbReference type="PANTHER" id="PTHR43792:SF1">
    <property type="entry name" value="N-ACETYLTRANSFERASE DOMAIN-CONTAINING PROTEIN"/>
    <property type="match status" value="1"/>
</dbReference>
<comment type="caution">
    <text evidence="2">The sequence shown here is derived from an EMBL/GenBank/DDBJ whole genome shotgun (WGS) entry which is preliminary data.</text>
</comment>
<protein>
    <submittedName>
        <fullName evidence="2">N-acetyltransferase</fullName>
    </submittedName>
</protein>
<name>A0A7V5RNG8_CALAY</name>
<evidence type="ECO:0000259" key="1">
    <source>
        <dbReference type="PROSITE" id="PS51186"/>
    </source>
</evidence>
<accession>A0A7V5RNG8</accession>
<organism evidence="2">
    <name type="scientific">Caldithrix abyssi</name>
    <dbReference type="NCBI Taxonomy" id="187145"/>
    <lineage>
        <taxon>Bacteria</taxon>
        <taxon>Pseudomonadati</taxon>
        <taxon>Calditrichota</taxon>
        <taxon>Calditrichia</taxon>
        <taxon>Calditrichales</taxon>
        <taxon>Calditrichaceae</taxon>
        <taxon>Caldithrix</taxon>
    </lineage>
</organism>
<dbReference type="Proteomes" id="UP000885771">
    <property type="component" value="Unassembled WGS sequence"/>
</dbReference>
<dbReference type="InterPro" id="IPR016181">
    <property type="entry name" value="Acyl_CoA_acyltransferase"/>
</dbReference>
<gene>
    <name evidence="2" type="ORF">ENJ15_01005</name>
</gene>
<proteinExistence type="predicted"/>
<dbReference type="InterPro" id="IPR000182">
    <property type="entry name" value="GNAT_dom"/>
</dbReference>
<dbReference type="Gene3D" id="3.40.630.30">
    <property type="match status" value="1"/>
</dbReference>
<reference evidence="2" key="1">
    <citation type="journal article" date="2020" name="mSystems">
        <title>Genome- and Community-Level Interaction Insights into Carbon Utilization and Element Cycling Functions of Hydrothermarchaeota in Hydrothermal Sediment.</title>
        <authorList>
            <person name="Zhou Z."/>
            <person name="Liu Y."/>
            <person name="Xu W."/>
            <person name="Pan J."/>
            <person name="Luo Z.H."/>
            <person name="Li M."/>
        </authorList>
    </citation>
    <scope>NUCLEOTIDE SEQUENCE [LARGE SCALE GENOMIC DNA]</scope>
    <source>
        <strain evidence="2">HyVt-460</strain>
    </source>
</reference>
<feature type="domain" description="N-acetyltransferase" evidence="1">
    <location>
        <begin position="29"/>
        <end position="185"/>
    </location>
</feature>
<evidence type="ECO:0000313" key="2">
    <source>
        <dbReference type="EMBL" id="HHM01562.1"/>
    </source>
</evidence>
<dbReference type="AlphaFoldDB" id="A0A7V5RNG8"/>
<dbReference type="SUPFAM" id="SSF55729">
    <property type="entry name" value="Acyl-CoA N-acyltransferases (Nat)"/>
    <property type="match status" value="1"/>
</dbReference>
<dbReference type="InterPro" id="IPR051531">
    <property type="entry name" value="N-acetyltransferase"/>
</dbReference>
<dbReference type="Pfam" id="PF13302">
    <property type="entry name" value="Acetyltransf_3"/>
    <property type="match status" value="1"/>
</dbReference>
<sequence length="186" mass="21581">MDHLSPEWQGLVERGNRVSLLIVISMEEFILREYREKDMPFVIRLLGESPALTFYPPEKIAEHARIWLEEQITSYKTHGFGVWLLESAKGESLGQCGLMMREIEERPRIELGFSIRLMHRGKGWATRAGLSVIEWARQKGLRELTALTSPENDPAQRVLRHCGFSLQGRTERFGEQSLLYRRLLTD</sequence>
<dbReference type="GO" id="GO:0016747">
    <property type="term" value="F:acyltransferase activity, transferring groups other than amino-acyl groups"/>
    <property type="evidence" value="ECO:0007669"/>
    <property type="project" value="InterPro"/>
</dbReference>